<dbReference type="GO" id="GO:0016887">
    <property type="term" value="F:ATP hydrolysis activity"/>
    <property type="evidence" value="ECO:0007669"/>
    <property type="project" value="InterPro"/>
</dbReference>
<evidence type="ECO:0000259" key="4">
    <source>
        <dbReference type="PROSITE" id="PS50893"/>
    </source>
</evidence>
<evidence type="ECO:0000256" key="3">
    <source>
        <dbReference type="ARBA" id="ARBA00022840"/>
    </source>
</evidence>
<dbReference type="Proteomes" id="UP001319200">
    <property type="component" value="Unassembled WGS sequence"/>
</dbReference>
<organism evidence="5 6">
    <name type="scientific">Chryseosolibacter histidini</name>
    <dbReference type="NCBI Taxonomy" id="2782349"/>
    <lineage>
        <taxon>Bacteria</taxon>
        <taxon>Pseudomonadati</taxon>
        <taxon>Bacteroidota</taxon>
        <taxon>Cytophagia</taxon>
        <taxon>Cytophagales</taxon>
        <taxon>Chryseotaleaceae</taxon>
        <taxon>Chryseosolibacter</taxon>
    </lineage>
</organism>
<sequence>MSLELFPGQLVCFMGPNGAGKSSLIRTLAGLQKPLSGNIIIKAGTIDTSRQISVVLTDRITAVNMTVEEVVAFGRYPYLDWNIRLSQSDLDIIDRAIAQVHIRHLTSHKLNQLSDGQLQMVMIARALAQDTPIILLDEPTAHLDLNNRVEIMRLLKQLAQTTNKAILVATHELDLALQMADWIWLTGRDKNMLTGMPEDLVLNGAFDAIFQFKGFDLKTGKVQHQAHKGINVQLQGEGPEHLWTKNALERNGFLVTDENASISISITFEGGTVQWQVKQDGTLHNVRSLAELIHGISI</sequence>
<dbReference type="InterPro" id="IPR027417">
    <property type="entry name" value="P-loop_NTPase"/>
</dbReference>
<dbReference type="AlphaFoldDB" id="A0AAP2GN51"/>
<reference evidence="5 6" key="1">
    <citation type="submission" date="2021-05" db="EMBL/GenBank/DDBJ databases">
        <title>A Polyphasic approach of four new species of the genus Ohtaekwangia: Ohtaekwangia histidinii sp. nov., Ohtaekwangia cretensis sp. nov., Ohtaekwangia indiensis sp. nov., Ohtaekwangia reichenbachii sp. nov. from diverse environment.</title>
        <authorList>
            <person name="Octaviana S."/>
        </authorList>
    </citation>
    <scope>NUCLEOTIDE SEQUENCE [LARGE SCALE GENOMIC DNA]</scope>
    <source>
        <strain evidence="5 6">PWU4</strain>
    </source>
</reference>
<evidence type="ECO:0000313" key="5">
    <source>
        <dbReference type="EMBL" id="MBT1696535.1"/>
    </source>
</evidence>
<name>A0AAP2GN51_9BACT</name>
<dbReference type="PANTHER" id="PTHR42734">
    <property type="entry name" value="METAL TRANSPORT SYSTEM ATP-BINDING PROTEIN TM_0124-RELATED"/>
    <property type="match status" value="1"/>
</dbReference>
<evidence type="ECO:0000256" key="2">
    <source>
        <dbReference type="ARBA" id="ARBA00022741"/>
    </source>
</evidence>
<dbReference type="SUPFAM" id="SSF52540">
    <property type="entry name" value="P-loop containing nucleoside triphosphate hydrolases"/>
    <property type="match status" value="1"/>
</dbReference>
<keyword evidence="1" id="KW-0813">Transport</keyword>
<dbReference type="InterPro" id="IPR003593">
    <property type="entry name" value="AAA+_ATPase"/>
</dbReference>
<keyword evidence="2" id="KW-0547">Nucleotide-binding</keyword>
<keyword evidence="6" id="KW-1185">Reference proteome</keyword>
<dbReference type="RefSeq" id="WP_254161818.1">
    <property type="nucleotide sequence ID" value="NZ_JAHESF010000005.1"/>
</dbReference>
<comment type="caution">
    <text evidence="5">The sequence shown here is derived from an EMBL/GenBank/DDBJ whole genome shotgun (WGS) entry which is preliminary data.</text>
</comment>
<dbReference type="PANTHER" id="PTHR42734:SF21">
    <property type="entry name" value="IRON ABC TRANSPORTER, ATP-BINDING PROTEIN"/>
    <property type="match status" value="1"/>
</dbReference>
<dbReference type="PROSITE" id="PS50893">
    <property type="entry name" value="ABC_TRANSPORTER_2"/>
    <property type="match status" value="1"/>
</dbReference>
<feature type="domain" description="ABC transporter" evidence="4">
    <location>
        <begin position="1"/>
        <end position="213"/>
    </location>
</feature>
<dbReference type="CDD" id="cd03214">
    <property type="entry name" value="ABC_Iron-Siderophores_B12_Hemin"/>
    <property type="match status" value="1"/>
</dbReference>
<dbReference type="Gene3D" id="3.40.50.300">
    <property type="entry name" value="P-loop containing nucleotide triphosphate hydrolases"/>
    <property type="match status" value="1"/>
</dbReference>
<dbReference type="GO" id="GO:0005524">
    <property type="term" value="F:ATP binding"/>
    <property type="evidence" value="ECO:0007669"/>
    <property type="project" value="UniProtKB-KW"/>
</dbReference>
<dbReference type="Pfam" id="PF00005">
    <property type="entry name" value="ABC_tran"/>
    <property type="match status" value="1"/>
</dbReference>
<dbReference type="EMBL" id="JAHESF010000005">
    <property type="protein sequence ID" value="MBT1696535.1"/>
    <property type="molecule type" value="Genomic_DNA"/>
</dbReference>
<gene>
    <name evidence="5" type="ORF">KK083_06610</name>
</gene>
<accession>A0AAP2GN51</accession>
<protein>
    <submittedName>
        <fullName evidence="5">ABC transporter ATP-binding protein</fullName>
    </submittedName>
</protein>
<dbReference type="SMART" id="SM00382">
    <property type="entry name" value="AAA"/>
    <property type="match status" value="1"/>
</dbReference>
<evidence type="ECO:0000313" key="6">
    <source>
        <dbReference type="Proteomes" id="UP001319200"/>
    </source>
</evidence>
<keyword evidence="3 5" id="KW-0067">ATP-binding</keyword>
<proteinExistence type="predicted"/>
<evidence type="ECO:0000256" key="1">
    <source>
        <dbReference type="ARBA" id="ARBA00022448"/>
    </source>
</evidence>
<dbReference type="InterPro" id="IPR003439">
    <property type="entry name" value="ABC_transporter-like_ATP-bd"/>
</dbReference>
<dbReference type="InterPro" id="IPR050153">
    <property type="entry name" value="Metal_Ion_Import_ABC"/>
</dbReference>